<dbReference type="InterPro" id="IPR029061">
    <property type="entry name" value="THDP-binding"/>
</dbReference>
<dbReference type="Pfam" id="PF02775">
    <property type="entry name" value="TPP_enzyme_C"/>
    <property type="match status" value="1"/>
</dbReference>
<dbReference type="InterPro" id="IPR012001">
    <property type="entry name" value="Thiamin_PyroP_enz_TPP-bd_dom"/>
</dbReference>
<feature type="domain" description="Thiamine pyrophosphate enzyme TPP-binding" evidence="4">
    <location>
        <begin position="238"/>
        <end position="358"/>
    </location>
</feature>
<dbReference type="RefSeq" id="WP_081275122.1">
    <property type="nucleotide sequence ID" value="NZ_LWSU01000274.1"/>
</dbReference>
<protein>
    <recommendedName>
        <fullName evidence="8">Phosphonopyruvate decarboxylase</fullName>
    </recommendedName>
</protein>
<evidence type="ECO:0000256" key="3">
    <source>
        <dbReference type="ARBA" id="ARBA00023239"/>
    </source>
</evidence>
<dbReference type="GO" id="GO:0030976">
    <property type="term" value="F:thiamine pyrophosphate binding"/>
    <property type="evidence" value="ECO:0007669"/>
    <property type="project" value="InterPro"/>
</dbReference>
<organism evidence="6 7">
    <name type="scientific">Xanthomonas graminis pv. poae</name>
    <dbReference type="NCBI Taxonomy" id="227946"/>
    <lineage>
        <taxon>Bacteria</taxon>
        <taxon>Pseudomonadati</taxon>
        <taxon>Pseudomonadota</taxon>
        <taxon>Gammaproteobacteria</taxon>
        <taxon>Lysobacterales</taxon>
        <taxon>Lysobacteraceae</taxon>
        <taxon>Xanthomonas</taxon>
        <taxon>Xanthomonas translucens group</taxon>
        <taxon>Xanthomonas graminis</taxon>
    </lineage>
</organism>
<dbReference type="Proteomes" id="UP000093858">
    <property type="component" value="Unassembled WGS sequence"/>
</dbReference>
<comment type="caution">
    <text evidence="6">The sequence shown here is derived from an EMBL/GenBank/DDBJ whole genome shotgun (WGS) entry which is preliminary data.</text>
</comment>
<evidence type="ECO:0000259" key="5">
    <source>
        <dbReference type="Pfam" id="PF02776"/>
    </source>
</evidence>
<dbReference type="EMBL" id="LWSU01000274">
    <property type="protein sequence ID" value="OAX53476.1"/>
    <property type="molecule type" value="Genomic_DNA"/>
</dbReference>
<evidence type="ECO:0008006" key="8">
    <source>
        <dbReference type="Google" id="ProtNLM"/>
    </source>
</evidence>
<evidence type="ECO:0000313" key="7">
    <source>
        <dbReference type="Proteomes" id="UP000093858"/>
    </source>
</evidence>
<keyword evidence="2" id="KW-0786">Thiamine pyrophosphate</keyword>
<dbReference type="PANTHER" id="PTHR42818:SF1">
    <property type="entry name" value="SULFOPYRUVATE DECARBOXYLASE"/>
    <property type="match status" value="1"/>
</dbReference>
<dbReference type="PANTHER" id="PTHR42818">
    <property type="entry name" value="SULFOPYRUVATE DECARBOXYLASE SUBUNIT ALPHA"/>
    <property type="match status" value="1"/>
</dbReference>
<dbReference type="GO" id="GO:0032923">
    <property type="term" value="P:organic phosphonate biosynthetic process"/>
    <property type="evidence" value="ECO:0007669"/>
    <property type="project" value="InterPro"/>
</dbReference>
<reference evidence="6 7" key="1">
    <citation type="submission" date="2016-04" db="EMBL/GenBank/DDBJ databases">
        <title>Xanthomonas translucens phylogeny.</title>
        <authorList>
            <person name="Langlois P."/>
        </authorList>
    </citation>
    <scope>NUCLEOTIDE SEQUENCE [LARGE SCALE GENOMIC DNA]</scope>
    <source>
        <strain evidence="6 7">B99</strain>
    </source>
</reference>
<dbReference type="AlphaFoldDB" id="A0A199NXM3"/>
<dbReference type="InterPro" id="IPR017684">
    <property type="entry name" value="Phosphono-pyrv_decarboxylase"/>
</dbReference>
<keyword evidence="3" id="KW-0456">Lyase</keyword>
<feature type="domain" description="Thiamine pyrophosphate enzyme N-terminal TPP-binding" evidence="5">
    <location>
        <begin position="20"/>
        <end position="123"/>
    </location>
</feature>
<dbReference type="InterPro" id="IPR011766">
    <property type="entry name" value="TPP_enzyme_TPP-bd"/>
</dbReference>
<name>A0A199NXM3_9XANT</name>
<dbReference type="CDD" id="cd07035">
    <property type="entry name" value="TPP_PYR_POX_like"/>
    <property type="match status" value="1"/>
</dbReference>
<dbReference type="SUPFAM" id="SSF52518">
    <property type="entry name" value="Thiamin diphosphate-binding fold (THDP-binding)"/>
    <property type="match status" value="2"/>
</dbReference>
<gene>
    <name evidence="6" type="ORF">A6R73_07115</name>
</gene>
<accession>A0A199NXM3</accession>
<evidence type="ECO:0000256" key="1">
    <source>
        <dbReference type="ARBA" id="ARBA00022793"/>
    </source>
</evidence>
<dbReference type="NCBIfam" id="TIGR03297">
    <property type="entry name" value="Ppyr-DeCO2ase"/>
    <property type="match status" value="1"/>
</dbReference>
<dbReference type="Gene3D" id="3.40.50.970">
    <property type="match status" value="2"/>
</dbReference>
<proteinExistence type="predicted"/>
<sequence length="389" mass="41337">MTSPHSTLPTAQPHSAVDVLNRMACLGFDYFTGVPCSFLTPLINGVMAHERIGYVHSNHEGEALAIAAGLWLAGKRCVTLSQNSGLGNMVNPMTSLLAPFQIPALVMLTWRGRPGIHDEPQHALMGMITPALLEQMVVAWQDASAHDFTWDRALDTAQRAWIARERAAIVLDGHAFAMLPAPPLPTPTTPQSSFHDLRSHGVPLRRDELLSLLLATTNPATAIIANTGKCARELYALADRPQHFYMAGSMGHAGALALGVALGSGRRVVALDGDGALLMRLGNLASIGAARPPGFMHVLLDNGCHDSTGGQPTVSAGIDFCAIASACGYALAISVDSAAGFENALKLYENAALPAFVHAKIAPGSMRGLPRPNEDFPQLAQRFREFCMG</sequence>
<dbReference type="Pfam" id="PF02776">
    <property type="entry name" value="TPP_enzyme_N"/>
    <property type="match status" value="1"/>
</dbReference>
<dbReference type="GO" id="GO:0033980">
    <property type="term" value="F:phosphonopyruvate decarboxylase activity"/>
    <property type="evidence" value="ECO:0007669"/>
    <property type="project" value="InterPro"/>
</dbReference>
<evidence type="ECO:0000259" key="4">
    <source>
        <dbReference type="Pfam" id="PF02775"/>
    </source>
</evidence>
<evidence type="ECO:0000313" key="6">
    <source>
        <dbReference type="EMBL" id="OAX53476.1"/>
    </source>
</evidence>
<evidence type="ECO:0000256" key="2">
    <source>
        <dbReference type="ARBA" id="ARBA00023052"/>
    </source>
</evidence>
<dbReference type="InterPro" id="IPR051818">
    <property type="entry name" value="TPP_dependent_decarboxylase"/>
</dbReference>
<keyword evidence="1" id="KW-0210">Decarboxylase</keyword>